<evidence type="ECO:0000313" key="3">
    <source>
        <dbReference type="Proteomes" id="UP000829685"/>
    </source>
</evidence>
<reference evidence="2" key="1">
    <citation type="submission" date="2021-03" db="EMBL/GenBank/DDBJ databases">
        <title>Revisited historic fungal species revealed as producer of novel bioactive compounds through whole genome sequencing and comparative genomics.</title>
        <authorList>
            <person name="Vignolle G.A."/>
            <person name="Hochenegger N."/>
            <person name="Mach R.L."/>
            <person name="Mach-Aigner A.R."/>
            <person name="Javad Rahimi M."/>
            <person name="Salim K.A."/>
            <person name="Chan C.M."/>
            <person name="Lim L.B.L."/>
            <person name="Cai F."/>
            <person name="Druzhinina I.S."/>
            <person name="U'Ren J.M."/>
            <person name="Derntl C."/>
        </authorList>
    </citation>
    <scope>NUCLEOTIDE SEQUENCE</scope>
    <source>
        <strain evidence="2">TUCIM 5799</strain>
    </source>
</reference>
<sequence>MDPATPGAGWTAVGLWLQTVSRYSECSVTKSSDRLPALSGTAKKLSRVESCGDYVAGNWRNHIVVSLLWAMTFSGRPQQIMDRQLSWSWSSHDGPIEYTIFPPGSPQRIREENDDESTGNEHTNDVSAHNLTFPIAKLLDVKVTLSGSNKFGEVKDGWLDLYAPILRIRAKEFNAINSLLQRRAELRRKEIWEHSRLRD</sequence>
<evidence type="ECO:0000256" key="1">
    <source>
        <dbReference type="SAM" id="MobiDB-lite"/>
    </source>
</evidence>
<dbReference type="Proteomes" id="UP000829685">
    <property type="component" value="Unassembled WGS sequence"/>
</dbReference>
<dbReference type="AlphaFoldDB" id="A0A9P9WYA1"/>
<feature type="region of interest" description="Disordered" evidence="1">
    <location>
        <begin position="100"/>
        <end position="126"/>
    </location>
</feature>
<dbReference type="PANTHER" id="PTHR33112:SF15">
    <property type="entry name" value="HETEROKARYON INCOMPATIBILITY DOMAIN-CONTAINING PROTEIN"/>
    <property type="match status" value="1"/>
</dbReference>
<organism evidence="2 3">
    <name type="scientific">Neoarthrinium moseri</name>
    <dbReference type="NCBI Taxonomy" id="1658444"/>
    <lineage>
        <taxon>Eukaryota</taxon>
        <taxon>Fungi</taxon>
        <taxon>Dikarya</taxon>
        <taxon>Ascomycota</taxon>
        <taxon>Pezizomycotina</taxon>
        <taxon>Sordariomycetes</taxon>
        <taxon>Xylariomycetidae</taxon>
        <taxon>Amphisphaeriales</taxon>
        <taxon>Apiosporaceae</taxon>
        <taxon>Neoarthrinium</taxon>
    </lineage>
</organism>
<accession>A0A9P9WYA1</accession>
<proteinExistence type="predicted"/>
<evidence type="ECO:0000313" key="2">
    <source>
        <dbReference type="EMBL" id="KAI1881354.1"/>
    </source>
</evidence>
<gene>
    <name evidence="2" type="ORF">JX265_000180</name>
</gene>
<comment type="caution">
    <text evidence="2">The sequence shown here is derived from an EMBL/GenBank/DDBJ whole genome shotgun (WGS) entry which is preliminary data.</text>
</comment>
<dbReference type="EMBL" id="JAFIMR010000001">
    <property type="protein sequence ID" value="KAI1881354.1"/>
    <property type="molecule type" value="Genomic_DNA"/>
</dbReference>
<name>A0A9P9WYA1_9PEZI</name>
<dbReference type="PANTHER" id="PTHR33112">
    <property type="entry name" value="DOMAIN PROTEIN, PUTATIVE-RELATED"/>
    <property type="match status" value="1"/>
</dbReference>
<keyword evidence="3" id="KW-1185">Reference proteome</keyword>
<protein>
    <submittedName>
        <fullName evidence="2">Uncharacterized protein</fullName>
    </submittedName>
</protein>